<reference evidence="3" key="1">
    <citation type="journal article" date="2019" name="Int. J. Syst. Evol. Microbiol.">
        <title>The Global Catalogue of Microorganisms (GCM) 10K type strain sequencing project: providing services to taxonomists for standard genome sequencing and annotation.</title>
        <authorList>
            <consortium name="The Broad Institute Genomics Platform"/>
            <consortium name="The Broad Institute Genome Sequencing Center for Infectious Disease"/>
            <person name="Wu L."/>
            <person name="Ma J."/>
        </authorList>
    </citation>
    <scope>NUCLEOTIDE SEQUENCE [LARGE SCALE GENOMIC DNA]</scope>
    <source>
        <strain evidence="3">CGMCC 4.7283</strain>
    </source>
</reference>
<evidence type="ECO:0000313" key="2">
    <source>
        <dbReference type="EMBL" id="MFC4669186.1"/>
    </source>
</evidence>
<evidence type="ECO:0000259" key="1">
    <source>
        <dbReference type="Pfam" id="PF07883"/>
    </source>
</evidence>
<dbReference type="PANTHER" id="PTHR43698:SF1">
    <property type="entry name" value="BLL4564 PROTEIN"/>
    <property type="match status" value="1"/>
</dbReference>
<gene>
    <name evidence="2" type="ORF">ACFO5X_11520</name>
</gene>
<feature type="domain" description="Cupin type-2" evidence="1">
    <location>
        <begin position="41"/>
        <end position="98"/>
    </location>
</feature>
<accession>A0ABV9KHS8</accession>
<dbReference type="EMBL" id="JBHSGI010000009">
    <property type="protein sequence ID" value="MFC4669186.1"/>
    <property type="molecule type" value="Genomic_DNA"/>
</dbReference>
<dbReference type="InterPro" id="IPR047263">
    <property type="entry name" value="HNL-like_cupin"/>
</dbReference>
<keyword evidence="3" id="KW-1185">Reference proteome</keyword>
<proteinExistence type="predicted"/>
<dbReference type="InterPro" id="IPR011051">
    <property type="entry name" value="RmlC_Cupin_sf"/>
</dbReference>
<sequence>MDFFAAGSRPSLKANAEYFTGTVWQDVIVEAPAPARVRALRVAFEPGARTAWHTHPLGQTLHVLSGTGLFGLRGAAPRVIRAGDSIWIPPGEEHWHGAGPTTGMVHLAIQEAADGKSADWLEHVSDADYERAPE</sequence>
<comment type="caution">
    <text evidence="2">The sequence shown here is derived from an EMBL/GenBank/DDBJ whole genome shotgun (WGS) entry which is preliminary data.</text>
</comment>
<dbReference type="SUPFAM" id="SSF51182">
    <property type="entry name" value="RmlC-like cupins"/>
    <property type="match status" value="1"/>
</dbReference>
<dbReference type="InterPro" id="IPR013096">
    <property type="entry name" value="Cupin_2"/>
</dbReference>
<dbReference type="Gene3D" id="2.60.120.10">
    <property type="entry name" value="Jelly Rolls"/>
    <property type="match status" value="1"/>
</dbReference>
<dbReference type="RefSeq" id="WP_380717596.1">
    <property type="nucleotide sequence ID" value="NZ_JBHSGI010000009.1"/>
</dbReference>
<name>A0ABV9KHS8_9RHOB</name>
<protein>
    <submittedName>
        <fullName evidence="2">Cupin domain-containing protein</fullName>
    </submittedName>
</protein>
<evidence type="ECO:0000313" key="3">
    <source>
        <dbReference type="Proteomes" id="UP001595973"/>
    </source>
</evidence>
<dbReference type="PANTHER" id="PTHR43698">
    <property type="entry name" value="RIBD C-TERMINAL DOMAIN CONTAINING PROTEIN"/>
    <property type="match status" value="1"/>
</dbReference>
<organism evidence="2 3">
    <name type="scientific">Seohaeicola nanhaiensis</name>
    <dbReference type="NCBI Taxonomy" id="1387282"/>
    <lineage>
        <taxon>Bacteria</taxon>
        <taxon>Pseudomonadati</taxon>
        <taxon>Pseudomonadota</taxon>
        <taxon>Alphaproteobacteria</taxon>
        <taxon>Rhodobacterales</taxon>
        <taxon>Roseobacteraceae</taxon>
        <taxon>Seohaeicola</taxon>
    </lineage>
</organism>
<dbReference type="InterPro" id="IPR014710">
    <property type="entry name" value="RmlC-like_jellyroll"/>
</dbReference>
<dbReference type="Proteomes" id="UP001595973">
    <property type="component" value="Unassembled WGS sequence"/>
</dbReference>
<dbReference type="CDD" id="cd02233">
    <property type="entry name" value="cupin_HNL-like"/>
    <property type="match status" value="1"/>
</dbReference>
<dbReference type="Pfam" id="PF07883">
    <property type="entry name" value="Cupin_2"/>
    <property type="match status" value="1"/>
</dbReference>